<organism evidence="5 6">
    <name type="scientific">Alkaliphilus serpentinus</name>
    <dbReference type="NCBI Taxonomy" id="1482731"/>
    <lineage>
        <taxon>Bacteria</taxon>
        <taxon>Bacillati</taxon>
        <taxon>Bacillota</taxon>
        <taxon>Clostridia</taxon>
        <taxon>Peptostreptococcales</taxon>
        <taxon>Natronincolaceae</taxon>
        <taxon>Alkaliphilus</taxon>
    </lineage>
</organism>
<dbReference type="EMBL" id="WBZB01000025">
    <property type="protein sequence ID" value="KAB3529801.1"/>
    <property type="molecule type" value="Genomic_DNA"/>
</dbReference>
<keyword evidence="6" id="KW-1185">Reference proteome</keyword>
<sequence>MKVYELTLKVYLLKDIYQGQTLERITEIIDSSLISTENFRNFHNSKSFKHYTFNSFYRLEEDQVYKAGKIYSVKIRTVDEMLVEHFKKNLANAYTEYIKGLTLDCRILVKKHIEKLYSITPSIIKTDQGYWKGHLSIEDYDRRLRENLIKKYNHYFNTKLDEDFELFYRIELNNHKPIGSSYKNVKLLGDKLTLYVAENKIAQKIAYFSLASGVGEMNSRGYGFINYKFL</sequence>
<proteinExistence type="inferred from homology"/>
<evidence type="ECO:0000256" key="1">
    <source>
        <dbReference type="ARBA" id="ARBA00005937"/>
    </source>
</evidence>
<evidence type="ECO:0000313" key="5">
    <source>
        <dbReference type="EMBL" id="KAB3529801.1"/>
    </source>
</evidence>
<dbReference type="RefSeq" id="WP_151865900.1">
    <property type="nucleotide sequence ID" value="NZ_WBZB01000025.1"/>
</dbReference>
<dbReference type="Gene3D" id="3.30.70.1900">
    <property type="match status" value="1"/>
</dbReference>
<dbReference type="GO" id="GO:0051607">
    <property type="term" value="P:defense response to virus"/>
    <property type="evidence" value="ECO:0007669"/>
    <property type="project" value="UniProtKB-KW"/>
</dbReference>
<dbReference type="GO" id="GO:0016788">
    <property type="term" value="F:hydrolase activity, acting on ester bonds"/>
    <property type="evidence" value="ECO:0007669"/>
    <property type="project" value="InterPro"/>
</dbReference>
<reference evidence="5 6" key="1">
    <citation type="submission" date="2019-10" db="EMBL/GenBank/DDBJ databases">
        <title>Alkaliphilus serpentinus sp. nov. and Alkaliphilus pronyensis sp. nov., two novel anaerobic alkaliphilic species isolated from the serpentinized-hosted hydrothermal field of the Prony Bay (New Caledonia).</title>
        <authorList>
            <person name="Postec A."/>
        </authorList>
    </citation>
    <scope>NUCLEOTIDE SEQUENCE [LARGE SCALE GENOMIC DNA]</scope>
    <source>
        <strain evidence="5 6">LacT</strain>
    </source>
</reference>
<gene>
    <name evidence="5" type="primary">cas6</name>
    <name evidence="5" type="ORF">F8153_08345</name>
</gene>
<dbReference type="PANTHER" id="PTHR36984:SF1">
    <property type="entry name" value="CRISPR-ASSOCIATED ENDORIBONUCLEASE CAS6 1"/>
    <property type="match status" value="1"/>
</dbReference>
<comment type="caution">
    <text evidence="5">The sequence shown here is derived from an EMBL/GenBank/DDBJ whole genome shotgun (WGS) entry which is preliminary data.</text>
</comment>
<evidence type="ECO:0000256" key="3">
    <source>
        <dbReference type="ARBA" id="ARBA00023118"/>
    </source>
</evidence>
<accession>A0A833M7Z9</accession>
<evidence type="ECO:0000313" key="6">
    <source>
        <dbReference type="Proteomes" id="UP000465601"/>
    </source>
</evidence>
<keyword evidence="3" id="KW-0051">Antiviral defense</keyword>
<dbReference type="Proteomes" id="UP000465601">
    <property type="component" value="Unassembled WGS sequence"/>
</dbReference>
<dbReference type="InterPro" id="IPR049435">
    <property type="entry name" value="Cas_Cas6_C"/>
</dbReference>
<dbReference type="AlphaFoldDB" id="A0A833M7Z9"/>
<dbReference type="GO" id="GO:0003723">
    <property type="term" value="F:RNA binding"/>
    <property type="evidence" value="ECO:0007669"/>
    <property type="project" value="UniProtKB-KW"/>
</dbReference>
<evidence type="ECO:0000256" key="2">
    <source>
        <dbReference type="ARBA" id="ARBA00022884"/>
    </source>
</evidence>
<dbReference type="NCBIfam" id="TIGR01877">
    <property type="entry name" value="cas_cas6"/>
    <property type="match status" value="1"/>
</dbReference>
<feature type="domain" description="CRISPR associated protein Cas6 C-terminal" evidence="4">
    <location>
        <begin position="130"/>
        <end position="226"/>
    </location>
</feature>
<evidence type="ECO:0000259" key="4">
    <source>
        <dbReference type="Pfam" id="PF01881"/>
    </source>
</evidence>
<dbReference type="Pfam" id="PF01881">
    <property type="entry name" value="Cas_Cas6_C"/>
    <property type="match status" value="1"/>
</dbReference>
<name>A0A833M7Z9_9FIRM</name>
<keyword evidence="2" id="KW-0694">RNA-binding</keyword>
<dbReference type="OrthoDB" id="86642at2"/>
<dbReference type="InterPro" id="IPR010156">
    <property type="entry name" value="CRISPR-assoc_prot_Cas6"/>
</dbReference>
<dbReference type="PANTHER" id="PTHR36984">
    <property type="entry name" value="CRISPR-ASSOCIATED ENDORIBONUCLEASE CAS6 1"/>
    <property type="match status" value="1"/>
</dbReference>
<protein>
    <submittedName>
        <fullName evidence="5">CRISPR-associated endoribonuclease Cas6</fullName>
    </submittedName>
</protein>
<comment type="similarity">
    <text evidence="1">Belongs to the CRISPR-associated protein Cas6/Cse3/CasE family.</text>
</comment>